<evidence type="ECO:0000313" key="10">
    <source>
        <dbReference type="EMBL" id="STO07441.1"/>
    </source>
</evidence>
<dbReference type="InterPro" id="IPR025857">
    <property type="entry name" value="MacB_PCD"/>
</dbReference>
<keyword evidence="4 7" id="KW-1133">Transmembrane helix</keyword>
<dbReference type="OrthoDB" id="9793166at2"/>
<dbReference type="PANTHER" id="PTHR30572:SF4">
    <property type="entry name" value="ABC TRANSPORTER PERMEASE YTRF"/>
    <property type="match status" value="1"/>
</dbReference>
<dbReference type="Pfam" id="PF02687">
    <property type="entry name" value="FtsX"/>
    <property type="match status" value="2"/>
</dbReference>
<dbReference type="EMBL" id="UGGP01000001">
    <property type="protein sequence ID" value="STO07441.1"/>
    <property type="molecule type" value="Genomic_DNA"/>
</dbReference>
<protein>
    <submittedName>
        <fullName evidence="10">Macrolide export ATP-binding/permease protein MacB</fullName>
        <ecNumber evidence="10">3.6.3.-</ecNumber>
    </submittedName>
</protein>
<dbReference type="GO" id="GO:0005524">
    <property type="term" value="F:ATP binding"/>
    <property type="evidence" value="ECO:0007669"/>
    <property type="project" value="UniProtKB-KW"/>
</dbReference>
<dbReference type="Pfam" id="PF12704">
    <property type="entry name" value="MacB_PCD"/>
    <property type="match status" value="1"/>
</dbReference>
<feature type="transmembrane region" description="Helical" evidence="7">
    <location>
        <begin position="330"/>
        <end position="360"/>
    </location>
</feature>
<dbReference type="GO" id="GO:0005886">
    <property type="term" value="C:plasma membrane"/>
    <property type="evidence" value="ECO:0007669"/>
    <property type="project" value="UniProtKB-SubCell"/>
</dbReference>
<comment type="subcellular location">
    <subcellularLocation>
        <location evidence="1">Cell membrane</location>
        <topology evidence="1">Multi-pass membrane protein</topology>
    </subcellularLocation>
</comment>
<comment type="similarity">
    <text evidence="6">Belongs to the ABC-4 integral membrane protein family.</text>
</comment>
<evidence type="ECO:0000256" key="5">
    <source>
        <dbReference type="ARBA" id="ARBA00023136"/>
    </source>
</evidence>
<feature type="transmembrane region" description="Helical" evidence="7">
    <location>
        <begin position="20"/>
        <end position="44"/>
    </location>
</feature>
<keyword evidence="2" id="KW-1003">Cell membrane</keyword>
<feature type="transmembrane region" description="Helical" evidence="7">
    <location>
        <begin position="279"/>
        <end position="302"/>
    </location>
</feature>
<evidence type="ECO:0000259" key="9">
    <source>
        <dbReference type="Pfam" id="PF12704"/>
    </source>
</evidence>
<dbReference type="PANTHER" id="PTHR30572">
    <property type="entry name" value="MEMBRANE COMPONENT OF TRANSPORTER-RELATED"/>
    <property type="match status" value="1"/>
</dbReference>
<dbReference type="InterPro" id="IPR050250">
    <property type="entry name" value="Macrolide_Exporter_MacB"/>
</dbReference>
<evidence type="ECO:0000259" key="8">
    <source>
        <dbReference type="Pfam" id="PF02687"/>
    </source>
</evidence>
<name>A0A377FRI5_9BACL</name>
<feature type="transmembrane region" description="Helical" evidence="7">
    <location>
        <begin position="774"/>
        <end position="800"/>
    </location>
</feature>
<dbReference type="EC" id="3.6.3.-" evidence="10"/>
<feature type="transmembrane region" description="Helical" evidence="7">
    <location>
        <begin position="820"/>
        <end position="840"/>
    </location>
</feature>
<feature type="domain" description="ABC3 transporter permease C-terminal" evidence="8">
    <location>
        <begin position="731"/>
        <end position="846"/>
    </location>
</feature>
<keyword evidence="5 7" id="KW-0472">Membrane</keyword>
<dbReference type="STRING" id="1397694.GCA_000702585_01302"/>
<keyword evidence="10" id="KW-0378">Hydrolase</keyword>
<accession>A0A377FRI5</accession>
<evidence type="ECO:0000256" key="2">
    <source>
        <dbReference type="ARBA" id="ARBA00022475"/>
    </source>
</evidence>
<dbReference type="GO" id="GO:0022857">
    <property type="term" value="F:transmembrane transporter activity"/>
    <property type="evidence" value="ECO:0007669"/>
    <property type="project" value="TreeGrafter"/>
</dbReference>
<dbReference type="RefSeq" id="WP_029334519.1">
    <property type="nucleotide sequence ID" value="NZ_UGGP01000001.1"/>
</dbReference>
<feature type="transmembrane region" description="Helical" evidence="7">
    <location>
        <begin position="720"/>
        <end position="753"/>
    </location>
</feature>
<evidence type="ECO:0000313" key="11">
    <source>
        <dbReference type="Proteomes" id="UP000254060"/>
    </source>
</evidence>
<organism evidence="10 11">
    <name type="scientific">Exiguobacterium aurantiacum</name>
    <dbReference type="NCBI Taxonomy" id="33987"/>
    <lineage>
        <taxon>Bacteria</taxon>
        <taxon>Bacillati</taxon>
        <taxon>Bacillota</taxon>
        <taxon>Bacilli</taxon>
        <taxon>Bacillales</taxon>
        <taxon>Bacillales Family XII. Incertae Sedis</taxon>
        <taxon>Exiguobacterium</taxon>
    </lineage>
</organism>
<proteinExistence type="inferred from homology"/>
<dbReference type="GO" id="GO:0016787">
    <property type="term" value="F:hydrolase activity"/>
    <property type="evidence" value="ECO:0007669"/>
    <property type="project" value="UniProtKB-KW"/>
</dbReference>
<keyword evidence="10" id="KW-0547">Nucleotide-binding</keyword>
<gene>
    <name evidence="10" type="primary">macB_2</name>
    <name evidence="10" type="ORF">NCTC13163_00788</name>
</gene>
<sequence>MNIINKMTLRHLRENKRRSLVTIIGVIISVSMITAVTTLGSSFLDLMIRQDIADNGEWHVKYVNTNEEQVEAIRKDESTKDVILSSDGYAALTDSQNAYKPYLYVRNYNTSGLKNFPVDLTEGRLPNKEGEVVISEAIRQNAQVTYNIGDELTLKIGERMDEASGRVLTQNDGLIRDGETILEQLNVEDTVTLTVVGTMTRPAWEPTWSPGYTVVGYIDDKALNGATVDTLVALNDVDSSIYEETKQLMREQQIEGIAYNSSLLRYYGVTDDDGLRKTLYGFGGIIMTVIVIGSISLIYNAFAISVSERSRYLGMLASVGATKRQKRNSVFFEGFVIGGISIPLGILAGVTGIGVTFLFINAFAEKALNVTEKFEVVVTPVTLMLTILISSVTIFISCYLPARRASKISAIDAIRQTQDVRLSSKNVKTSKLVRRIFGLEAEIGLKNTKRNRKRYLATVFSLVISIVLFLVVSYFTDRLEQSLEMSQGSYEFDILVNGSNLTKDDLRRYETLDNVTGGTYFENTTVQAVVDEARLPSAVTENEDLVSTFVDGKFVYYVSLYQLDDESFDAYLKQIGASASNFEDDDVPGAVLIDEVSYQDVDKKKFVNSKTIETEIGDTLELRDENATDETAPLKTIKIAAMTDVAPTGVMTSSLGWLDVIVREGTFEEDAIGQLMQQSSPSIALNTSNPEATQQVIEAEQNMDQYIFNVSEQREQQEQVLLLLSIFVYGFIVLISLISVANIFNTISTSVSLRRREFAMLRSVGMTPKGFNKMVYYESIFYGVKALAYGLPISVLIMYLIYRAQINTFEAPFSLPWADILFVTVVIFLIVGASMLYAISKVKSDNIIDRLKQENN</sequence>
<evidence type="ECO:0000256" key="7">
    <source>
        <dbReference type="SAM" id="Phobius"/>
    </source>
</evidence>
<feature type="transmembrane region" description="Helical" evidence="7">
    <location>
        <begin position="455"/>
        <end position="475"/>
    </location>
</feature>
<feature type="transmembrane region" description="Helical" evidence="7">
    <location>
        <begin position="380"/>
        <end position="400"/>
    </location>
</feature>
<keyword evidence="10" id="KW-0067">ATP-binding</keyword>
<dbReference type="Proteomes" id="UP000254060">
    <property type="component" value="Unassembled WGS sequence"/>
</dbReference>
<evidence type="ECO:0000256" key="4">
    <source>
        <dbReference type="ARBA" id="ARBA00022989"/>
    </source>
</evidence>
<feature type="domain" description="ABC3 transporter permease C-terminal" evidence="8">
    <location>
        <begin position="285"/>
        <end position="409"/>
    </location>
</feature>
<evidence type="ECO:0000256" key="1">
    <source>
        <dbReference type="ARBA" id="ARBA00004651"/>
    </source>
</evidence>
<keyword evidence="3 7" id="KW-0812">Transmembrane</keyword>
<evidence type="ECO:0000256" key="6">
    <source>
        <dbReference type="ARBA" id="ARBA00038076"/>
    </source>
</evidence>
<reference evidence="10 11" key="1">
    <citation type="submission" date="2018-06" db="EMBL/GenBank/DDBJ databases">
        <authorList>
            <consortium name="Pathogen Informatics"/>
            <person name="Doyle S."/>
        </authorList>
    </citation>
    <scope>NUCLEOTIDE SEQUENCE [LARGE SCALE GENOMIC DNA]</scope>
    <source>
        <strain evidence="10 11">NCTC13163</strain>
    </source>
</reference>
<evidence type="ECO:0000256" key="3">
    <source>
        <dbReference type="ARBA" id="ARBA00022692"/>
    </source>
</evidence>
<dbReference type="InterPro" id="IPR003838">
    <property type="entry name" value="ABC3_permease_C"/>
</dbReference>
<feature type="domain" description="MacB-like periplasmic core" evidence="9">
    <location>
        <begin position="19"/>
        <end position="199"/>
    </location>
</feature>
<dbReference type="AlphaFoldDB" id="A0A377FRI5"/>